<dbReference type="CDD" id="cd20736">
    <property type="entry name" value="PoNe_Nuclease"/>
    <property type="match status" value="1"/>
</dbReference>
<dbReference type="SUPFAM" id="SSF52980">
    <property type="entry name" value="Restriction endonuclease-like"/>
    <property type="match status" value="1"/>
</dbReference>
<reference evidence="3 4" key="1">
    <citation type="submission" date="2022-11" db="EMBL/GenBank/DDBJ databases">
        <title>Minimal conservation of predation-associated metabolite biosynthetic gene clusters underscores biosynthetic potential of Myxococcota including descriptions for ten novel species: Archangium lansinium sp. nov., Myxococcus landrumus sp. nov., Nannocystis bai.</title>
        <authorList>
            <person name="Ahearne A."/>
            <person name="Stevens C."/>
            <person name="Dowd S."/>
        </authorList>
    </citation>
    <scope>NUCLEOTIDE SEQUENCE [LARGE SCALE GENOMIC DNA]</scope>
    <source>
        <strain evidence="3 4">NCELM</strain>
    </source>
</reference>
<organism evidence="3 4">
    <name type="scientific">Nannocystis radixulma</name>
    <dbReference type="NCBI Taxonomy" id="2995305"/>
    <lineage>
        <taxon>Bacteria</taxon>
        <taxon>Pseudomonadati</taxon>
        <taxon>Myxococcota</taxon>
        <taxon>Polyangia</taxon>
        <taxon>Nannocystales</taxon>
        <taxon>Nannocystaceae</taxon>
        <taxon>Nannocystis</taxon>
    </lineage>
</organism>
<dbReference type="InterPro" id="IPR003509">
    <property type="entry name" value="UPF0102_YraN-like"/>
</dbReference>
<dbReference type="Proteomes" id="UP001217838">
    <property type="component" value="Unassembled WGS sequence"/>
</dbReference>
<protein>
    <recommendedName>
        <fullName evidence="2">UPF0102 protein POL58_17955</fullName>
    </recommendedName>
</protein>
<dbReference type="RefSeq" id="WP_271999435.1">
    <property type="nucleotide sequence ID" value="NZ_JAQNDN010000010.1"/>
</dbReference>
<dbReference type="InterPro" id="IPR011335">
    <property type="entry name" value="Restrct_endonuc-II-like"/>
</dbReference>
<dbReference type="PANTHER" id="PTHR34039">
    <property type="entry name" value="UPF0102 PROTEIN YRAN"/>
    <property type="match status" value="1"/>
</dbReference>
<comment type="similarity">
    <text evidence="1 2">Belongs to the UPF0102 family.</text>
</comment>
<dbReference type="Gene3D" id="3.40.1350.10">
    <property type="match status" value="1"/>
</dbReference>
<accession>A0ABT5B6A3</accession>
<keyword evidence="4" id="KW-1185">Reference proteome</keyword>
<evidence type="ECO:0000313" key="4">
    <source>
        <dbReference type="Proteomes" id="UP001217838"/>
    </source>
</evidence>
<name>A0ABT5B6A3_9BACT</name>
<evidence type="ECO:0000313" key="3">
    <source>
        <dbReference type="EMBL" id="MDC0669642.1"/>
    </source>
</evidence>
<comment type="caution">
    <text evidence="3">The sequence shown here is derived from an EMBL/GenBank/DDBJ whole genome shotgun (WGS) entry which is preliminary data.</text>
</comment>
<dbReference type="Pfam" id="PF02021">
    <property type="entry name" value="UPF0102"/>
    <property type="match status" value="1"/>
</dbReference>
<sequence length="146" mass="15873">MPAPASPSTRVRGQLAEEQAARFLEARGLLVVDRNVRAGGVELDLVGLLPAGGDDRVDTYVFVEVRSREDDRAGLPEETVDPRKQARLRRGATAWLVGRELWELVAVRFDVVSVLVNDDALVGGPESTKAPRITWIPGAFEADSTP</sequence>
<dbReference type="EMBL" id="JAQNDN010000010">
    <property type="protein sequence ID" value="MDC0669642.1"/>
    <property type="molecule type" value="Genomic_DNA"/>
</dbReference>
<dbReference type="HAMAP" id="MF_00048">
    <property type="entry name" value="UPF0102"/>
    <property type="match status" value="1"/>
</dbReference>
<dbReference type="PANTHER" id="PTHR34039:SF1">
    <property type="entry name" value="UPF0102 PROTEIN YRAN"/>
    <property type="match status" value="1"/>
</dbReference>
<proteinExistence type="inferred from homology"/>
<gene>
    <name evidence="3" type="ORF">POL58_17955</name>
</gene>
<dbReference type="InterPro" id="IPR011856">
    <property type="entry name" value="tRNA_endonuc-like_dom_sf"/>
</dbReference>
<evidence type="ECO:0000256" key="2">
    <source>
        <dbReference type="HAMAP-Rule" id="MF_00048"/>
    </source>
</evidence>
<evidence type="ECO:0000256" key="1">
    <source>
        <dbReference type="ARBA" id="ARBA00006738"/>
    </source>
</evidence>